<sequence>MGTEKAWPRAGTGLRGMVGDRAVELGEPHGWRALDCDVTDAAAVRRAVAQTPAEVVVHFAAFTDLAAAHAQTGERGGSCYRVNVDGTRNLAQACRENDKYLIHVSTDYVFSGAEQEPYRESDMPAPQDWYSRTKYWAEGEVRGSGCRFSILRPSFPFRARYARRGDIVRKMISGLTAGRTPPMFCDTLVSPVFVDEFVAAIDRVAELRPPEGLFHCAGGTSLSPYDLVVLVARVFDLDSSQVSPGHYADYARTAGRPYPRYLNISNERAAQVLGIRFSPIEAALETMRDQLSSAGAGTAAAPPPG</sequence>
<gene>
    <name evidence="4" type="ORF">TK50_12660</name>
</gene>
<name>A0A0D0X9K9_9ACTN</name>
<keyword evidence="2" id="KW-0521">NADP</keyword>
<dbReference type="InterPro" id="IPR036291">
    <property type="entry name" value="NAD(P)-bd_dom_sf"/>
</dbReference>
<dbReference type="EC" id="1.1.1.133" evidence="2"/>
<dbReference type="PATRIC" id="fig|47853.6.peg.2678"/>
<dbReference type="Gene3D" id="3.40.50.720">
    <property type="entry name" value="NAD(P)-binding Rossmann-like Domain"/>
    <property type="match status" value="1"/>
</dbReference>
<dbReference type="AlphaFoldDB" id="A0A0D0X9K9"/>
<evidence type="ECO:0000256" key="2">
    <source>
        <dbReference type="RuleBase" id="RU364082"/>
    </source>
</evidence>
<comment type="similarity">
    <text evidence="1 2">Belongs to the dTDP-4-dehydrorhamnose reductase family.</text>
</comment>
<dbReference type="OrthoDB" id="9803892at2"/>
<evidence type="ECO:0000313" key="5">
    <source>
        <dbReference type="Proteomes" id="UP000032254"/>
    </source>
</evidence>
<dbReference type="SUPFAM" id="SSF51735">
    <property type="entry name" value="NAD(P)-binding Rossmann-fold domains"/>
    <property type="match status" value="1"/>
</dbReference>
<evidence type="ECO:0000256" key="1">
    <source>
        <dbReference type="ARBA" id="ARBA00010944"/>
    </source>
</evidence>
<dbReference type="EMBL" id="JXSX01000001">
    <property type="protein sequence ID" value="KIR66085.1"/>
    <property type="molecule type" value="Genomic_DNA"/>
</dbReference>
<comment type="caution">
    <text evidence="4">The sequence shown here is derived from an EMBL/GenBank/DDBJ whole genome shotgun (WGS) entry which is preliminary data.</text>
</comment>
<dbReference type="PANTHER" id="PTHR10491:SF4">
    <property type="entry name" value="METHIONINE ADENOSYLTRANSFERASE 2 SUBUNIT BETA"/>
    <property type="match status" value="1"/>
</dbReference>
<reference evidence="4 5" key="1">
    <citation type="submission" date="2015-01" db="EMBL/GenBank/DDBJ databases">
        <title>Sequencing and annotation of Micromonospora carbonacea strain JXNU-1 genome.</title>
        <authorList>
            <person name="Long Z."/>
            <person name="Huang Y."/>
            <person name="Jiang Y."/>
        </authorList>
    </citation>
    <scope>NUCLEOTIDE SEQUENCE [LARGE SCALE GENOMIC DNA]</scope>
    <source>
        <strain evidence="4 5">JXNU-1</strain>
    </source>
</reference>
<dbReference type="InterPro" id="IPR029903">
    <property type="entry name" value="RmlD-like-bd"/>
</dbReference>
<dbReference type="RefSeq" id="WP_043962925.1">
    <property type="nucleotide sequence ID" value="NZ_JXSX01000001.1"/>
</dbReference>
<dbReference type="InterPro" id="IPR005913">
    <property type="entry name" value="dTDP_dehydrorham_reduct"/>
</dbReference>
<feature type="domain" description="RmlD-like substrate binding" evidence="3">
    <location>
        <begin position="12"/>
        <end position="291"/>
    </location>
</feature>
<comment type="pathway">
    <text evidence="2">Carbohydrate biosynthesis; dTDP-L-rhamnose biosynthesis.</text>
</comment>
<accession>A0A0D0X9K9</accession>
<keyword evidence="5" id="KW-1185">Reference proteome</keyword>
<dbReference type="PANTHER" id="PTHR10491">
    <property type="entry name" value="DTDP-4-DEHYDRORHAMNOSE REDUCTASE"/>
    <property type="match status" value="1"/>
</dbReference>
<evidence type="ECO:0000259" key="3">
    <source>
        <dbReference type="Pfam" id="PF04321"/>
    </source>
</evidence>
<keyword evidence="2" id="KW-0560">Oxidoreductase</keyword>
<dbReference type="GeneID" id="301304976"/>
<dbReference type="GO" id="GO:0008831">
    <property type="term" value="F:dTDP-4-dehydrorhamnose reductase activity"/>
    <property type="evidence" value="ECO:0007669"/>
    <property type="project" value="UniProtKB-EC"/>
</dbReference>
<dbReference type="GO" id="GO:0019305">
    <property type="term" value="P:dTDP-rhamnose biosynthetic process"/>
    <property type="evidence" value="ECO:0007669"/>
    <property type="project" value="UniProtKB-UniPathway"/>
</dbReference>
<proteinExistence type="inferred from homology"/>
<comment type="function">
    <text evidence="2">Catalyzes the reduction of dTDP-6-deoxy-L-lyxo-4-hexulose to yield dTDP-L-rhamnose.</text>
</comment>
<protein>
    <recommendedName>
        <fullName evidence="2">dTDP-4-dehydrorhamnose reductase</fullName>
        <ecNumber evidence="2">1.1.1.133</ecNumber>
    </recommendedName>
</protein>
<organism evidence="4 5">
    <name type="scientific">Micromonospora haikouensis</name>
    <dbReference type="NCBI Taxonomy" id="686309"/>
    <lineage>
        <taxon>Bacteria</taxon>
        <taxon>Bacillati</taxon>
        <taxon>Actinomycetota</taxon>
        <taxon>Actinomycetes</taxon>
        <taxon>Micromonosporales</taxon>
        <taxon>Micromonosporaceae</taxon>
        <taxon>Micromonospora</taxon>
    </lineage>
</organism>
<dbReference type="UniPathway" id="UPA00124"/>
<dbReference type="Proteomes" id="UP000032254">
    <property type="component" value="Unassembled WGS sequence"/>
</dbReference>
<dbReference type="Pfam" id="PF04321">
    <property type="entry name" value="RmlD_sub_bind"/>
    <property type="match status" value="1"/>
</dbReference>
<evidence type="ECO:0000313" key="4">
    <source>
        <dbReference type="EMBL" id="KIR66085.1"/>
    </source>
</evidence>